<comment type="caution">
    <text evidence="3">The sequence shown here is derived from an EMBL/GenBank/DDBJ whole genome shotgun (WGS) entry which is preliminary data.</text>
</comment>
<dbReference type="SUPFAM" id="SSF56059">
    <property type="entry name" value="Glutathione synthetase ATP-binding domain-like"/>
    <property type="match status" value="1"/>
</dbReference>
<dbReference type="PROSITE" id="PS50975">
    <property type="entry name" value="ATP_GRASP"/>
    <property type="match status" value="1"/>
</dbReference>
<dbReference type="InterPro" id="IPR011761">
    <property type="entry name" value="ATP-grasp"/>
</dbReference>
<gene>
    <name evidence="3" type="ORF">Q4490_05125</name>
</gene>
<organism evidence="3 4">
    <name type="scientific">Neptunomonas phycophila</name>
    <dbReference type="NCBI Taxonomy" id="1572645"/>
    <lineage>
        <taxon>Bacteria</taxon>
        <taxon>Pseudomonadati</taxon>
        <taxon>Pseudomonadota</taxon>
        <taxon>Gammaproteobacteria</taxon>
        <taxon>Oceanospirillales</taxon>
        <taxon>Oceanospirillaceae</taxon>
        <taxon>Neptunomonas</taxon>
    </lineage>
</organism>
<accession>A0AAW7XGU6</accession>
<evidence type="ECO:0000256" key="1">
    <source>
        <dbReference type="PROSITE-ProRule" id="PRU00409"/>
    </source>
</evidence>
<evidence type="ECO:0000259" key="2">
    <source>
        <dbReference type="PROSITE" id="PS50975"/>
    </source>
</evidence>
<keyword evidence="1" id="KW-0547">Nucleotide-binding</keyword>
<proteinExistence type="predicted"/>
<evidence type="ECO:0000313" key="4">
    <source>
        <dbReference type="Proteomes" id="UP001169862"/>
    </source>
</evidence>
<sequence>MNQDVIIVLGIDNPTGLCLCRELSEQGVEVVGLFASRFSIGAASKHVSAAYRRANKDELIEQLLGLAAKHKAKALLAVAENDIQWINLHRDQFSDVALLFPEQSTMDRVLDKAQTYRHAKALGIPVPETYEIETLEALAALRDELVFPVVVKWKEPVAIIPKLSALGVPLVKAEYVYSFEQLTQVLATYEPVGEFPLIQEYRKGVGLGQFFLIHDGQVLQRFQHQRIHEWPPEGGYSTVCRSLPQAEHQELSRLSEALLKALDWEGVAMVEYRYDEATKQAVLMEINGRFWGSFPLAYHANAGFAWRLYQAGVYGRGLPESQVTPGLECRFMVPETKRLLRVLLQPSKIKDRSYHNTPLGDLGRYLLSFVNPKTRYFVFMLTDAKPVFRDVKGMMSGVIKRFTRG</sequence>
<feature type="domain" description="ATP-grasp" evidence="2">
    <location>
        <begin position="116"/>
        <end position="315"/>
    </location>
</feature>
<dbReference type="Gene3D" id="3.40.50.20">
    <property type="match status" value="1"/>
</dbReference>
<name>A0AAW7XGU6_9GAMM</name>
<dbReference type="RefSeq" id="WP_303549061.1">
    <property type="nucleotide sequence ID" value="NZ_JAUOPG010000003.1"/>
</dbReference>
<keyword evidence="1" id="KW-0067">ATP-binding</keyword>
<dbReference type="Proteomes" id="UP001169862">
    <property type="component" value="Unassembled WGS sequence"/>
</dbReference>
<reference evidence="3" key="1">
    <citation type="submission" date="2023-07" db="EMBL/GenBank/DDBJ databases">
        <title>Genome content predicts the carbon catabolic preferences of heterotrophic bacteria.</title>
        <authorList>
            <person name="Gralka M."/>
        </authorList>
    </citation>
    <scope>NUCLEOTIDE SEQUENCE</scope>
    <source>
        <strain evidence="3">I2M16</strain>
    </source>
</reference>
<dbReference type="EMBL" id="JAUOPG010000003">
    <property type="protein sequence ID" value="MDO6452941.1"/>
    <property type="molecule type" value="Genomic_DNA"/>
</dbReference>
<dbReference type="GO" id="GO:0046872">
    <property type="term" value="F:metal ion binding"/>
    <property type="evidence" value="ECO:0007669"/>
    <property type="project" value="InterPro"/>
</dbReference>
<protein>
    <recommendedName>
        <fullName evidence="2">ATP-grasp domain-containing protein</fullName>
    </recommendedName>
</protein>
<dbReference type="AlphaFoldDB" id="A0AAW7XGU6"/>
<evidence type="ECO:0000313" key="3">
    <source>
        <dbReference type="EMBL" id="MDO6452941.1"/>
    </source>
</evidence>
<dbReference type="Gene3D" id="3.30.470.20">
    <property type="entry name" value="ATP-grasp fold, B domain"/>
    <property type="match status" value="1"/>
</dbReference>
<dbReference type="GO" id="GO:0005524">
    <property type="term" value="F:ATP binding"/>
    <property type="evidence" value="ECO:0007669"/>
    <property type="project" value="UniProtKB-UniRule"/>
</dbReference>